<keyword evidence="1" id="KW-0175">Coiled coil</keyword>
<keyword evidence="4" id="KW-1185">Reference proteome</keyword>
<feature type="compositionally biased region" description="Low complexity" evidence="2">
    <location>
        <begin position="530"/>
        <end position="544"/>
    </location>
</feature>
<organism evidence="4 5">
    <name type="scientific">Galleria mellonella</name>
    <name type="common">Greater wax moth</name>
    <dbReference type="NCBI Taxonomy" id="7137"/>
    <lineage>
        <taxon>Eukaryota</taxon>
        <taxon>Metazoa</taxon>
        <taxon>Ecdysozoa</taxon>
        <taxon>Arthropoda</taxon>
        <taxon>Hexapoda</taxon>
        <taxon>Insecta</taxon>
        <taxon>Pterygota</taxon>
        <taxon>Neoptera</taxon>
        <taxon>Endopterygota</taxon>
        <taxon>Lepidoptera</taxon>
        <taxon>Glossata</taxon>
        <taxon>Ditrysia</taxon>
        <taxon>Pyraloidea</taxon>
        <taxon>Pyralidae</taxon>
        <taxon>Galleriinae</taxon>
        <taxon>Galleria</taxon>
    </lineage>
</organism>
<name>A0A6J1X033_GALME</name>
<dbReference type="RefSeq" id="XP_026762653.2">
    <property type="nucleotide sequence ID" value="XM_026906852.3"/>
</dbReference>
<feature type="region of interest" description="Disordered" evidence="2">
    <location>
        <begin position="159"/>
        <end position="180"/>
    </location>
</feature>
<dbReference type="Pfam" id="PF16794">
    <property type="entry name" value="fn3_4"/>
    <property type="match status" value="1"/>
</dbReference>
<feature type="region of interest" description="Disordered" evidence="2">
    <location>
        <begin position="519"/>
        <end position="547"/>
    </location>
</feature>
<feature type="compositionally biased region" description="Low complexity" evidence="2">
    <location>
        <begin position="759"/>
        <end position="775"/>
    </location>
</feature>
<feature type="domain" description="Activating transcription factor 7-interacting protein Fn3" evidence="3">
    <location>
        <begin position="971"/>
        <end position="1068"/>
    </location>
</feature>
<proteinExistence type="predicted"/>
<dbReference type="RefSeq" id="XP_026762652.2">
    <property type="nucleotide sequence ID" value="XM_026906851.3"/>
</dbReference>
<feature type="region of interest" description="Disordered" evidence="2">
    <location>
        <begin position="749"/>
        <end position="874"/>
    </location>
</feature>
<feature type="coiled-coil region" evidence="1">
    <location>
        <begin position="26"/>
        <end position="53"/>
    </location>
</feature>
<evidence type="ECO:0000313" key="6">
    <source>
        <dbReference type="RefSeq" id="XP_026762653.2"/>
    </source>
</evidence>
<reference evidence="5 6" key="1">
    <citation type="submission" date="2025-05" db="UniProtKB">
        <authorList>
            <consortium name="RefSeq"/>
        </authorList>
    </citation>
    <scope>IDENTIFICATION</scope>
    <source>
        <tissue evidence="5 6">Whole larvae</tissue>
    </source>
</reference>
<feature type="coiled-coil region" evidence="1">
    <location>
        <begin position="682"/>
        <end position="723"/>
    </location>
</feature>
<evidence type="ECO:0000256" key="2">
    <source>
        <dbReference type="SAM" id="MobiDB-lite"/>
    </source>
</evidence>
<dbReference type="InterPro" id="IPR026085">
    <property type="entry name" value="ATF7-int"/>
</dbReference>
<dbReference type="KEGG" id="gmw:113521333"/>
<sequence length="1077" mass="120880">MQLILDTEPSIDVKRNMSALNQEPLGEQIENVIQNLKNDISNGNKENIETQSNVIIGDNKDPMVENDKTSDNDINATFLPLVNESSKIEDIDDITKNENNIKEILQNIEEKSTVIDEEANSIVVTQENELGDIEGNGISIEKKSNICLKQEQVVEEKIENTSKEQINNDSSSTSVDDTRLEENKSNDIELDEEIIVKETVKVNGPVTDQISNEQIDEIFLENQVNKIETDSEIMIKGEPIDNNEPVVDDKIEEISKEQIYNKQIDVISLKENKIEEIASEDDKVIQNSVEDNEKNQVTINNDNSNKEEDILMEIDSEEEDICIKDVTMNEEDSKKHPSTEKDNNKIAEFVMEEDNKIETINQEGAGTISISKTNENTEVENVNFVMEVDNKFETTNQEVAGTISISKTNENTEVENVNSEEKQLYKASEEIIVAMDTVTSREQGVISIKLKDSEQVFESETDDNKEKVFSNTNVDEINKVDVVQEDKISSQDTKLTVTQEEAKDDTSVTTSVLKLSNTLDILSDEEDEPPTTANENNNESNPTEKQCINIDDDDDIMVIEDANSEESKNETSKAEIEAPHEVKSNIHDIYDKTAIRKTNVDTLTTEHKTIQKLEGDNTENSVQQQEIEKVSTVKEAVEEKKPLVPDNFLKTYKKSLNDMTRDDLEEFCILKIVESIVDRSNLSEIKAKLKTLTQNVDEYKKKVMMLTKQNRDLQVVLKSVQEEQKKKMDTIITPLKITRSVGMQVLMTEKPGIRRKPLPSSTAATLNNNNNSPNTRSGRLPIQSPRTTKQTAPLQIPVPRLVPASNSAVVKTPSPISQITGKTVAPLNGVKNPSPAQKPEKRPHNKVQMSVTVDLTDDEPPSKITTRSSPATPPVRLVPPQNLMAPQRHQLSQSSPRKVYIPISGPQGNIRPGQTIMLKSAPTQNPRPRGPAPQLARMPQNQVRISRVQSRHPAPLPDAMKQYQPPHWKALPPAPDLKLSKVENGIVISWKIEGYLEDSYEEIASYQLYAYQETSSPPSTALWKKIGDVKALPLPMACTLTQFMAGFKYYFAVRAVDIRSRLGPFSLPGSILLLNKM</sequence>
<protein>
    <submittedName>
        <fullName evidence="5 6">Activating transcription factor 7-interacting protein 1</fullName>
    </submittedName>
</protein>
<evidence type="ECO:0000313" key="5">
    <source>
        <dbReference type="RefSeq" id="XP_026762652.2"/>
    </source>
</evidence>
<dbReference type="PANTHER" id="PTHR23210">
    <property type="entry name" value="ACTIVATING TRANSCRIPTION FACTOR 7 INTERACTING PROTEIN"/>
    <property type="match status" value="1"/>
</dbReference>
<dbReference type="PANTHER" id="PTHR23210:SF26">
    <property type="entry name" value="ACTIVATING TRANSCRIPTION FACTOR 7-INTERACTING PROTEIN 1"/>
    <property type="match status" value="1"/>
</dbReference>
<dbReference type="GO" id="GO:0005634">
    <property type="term" value="C:nucleus"/>
    <property type="evidence" value="ECO:0007669"/>
    <property type="project" value="TreeGrafter"/>
</dbReference>
<evidence type="ECO:0000259" key="3">
    <source>
        <dbReference type="Pfam" id="PF16794"/>
    </source>
</evidence>
<dbReference type="GO" id="GO:0003712">
    <property type="term" value="F:transcription coregulator activity"/>
    <property type="evidence" value="ECO:0007669"/>
    <property type="project" value="TreeGrafter"/>
</dbReference>
<feature type="compositionally biased region" description="Polar residues" evidence="2">
    <location>
        <begin position="784"/>
        <end position="793"/>
    </location>
</feature>
<evidence type="ECO:0000256" key="1">
    <source>
        <dbReference type="SAM" id="Coils"/>
    </source>
</evidence>
<dbReference type="GO" id="GO:0005667">
    <property type="term" value="C:transcription regulator complex"/>
    <property type="evidence" value="ECO:0007669"/>
    <property type="project" value="TreeGrafter"/>
</dbReference>
<evidence type="ECO:0000313" key="4">
    <source>
        <dbReference type="Proteomes" id="UP001652740"/>
    </source>
</evidence>
<feature type="compositionally biased region" description="Polar residues" evidence="2">
    <location>
        <begin position="804"/>
        <end position="821"/>
    </location>
</feature>
<dbReference type="InterPro" id="IPR056565">
    <property type="entry name" value="Fn3_ATF7IP"/>
</dbReference>
<accession>A0A6J1X033</accession>
<dbReference type="GO" id="GO:0006355">
    <property type="term" value="P:regulation of DNA-templated transcription"/>
    <property type="evidence" value="ECO:0007669"/>
    <property type="project" value="TreeGrafter"/>
</dbReference>
<dbReference type="AlphaFoldDB" id="A0A6J1X033"/>
<dbReference type="Proteomes" id="UP001652740">
    <property type="component" value="Unplaced"/>
</dbReference>
<dbReference type="GeneID" id="113521333"/>
<gene>
    <name evidence="5 6" type="primary">LOC113521333</name>
</gene>